<dbReference type="PANTHER" id="PTHR35707:SF1">
    <property type="entry name" value="SPC7 KINETOCHORE PROTEIN DOMAIN-CONTAINING PROTEIN"/>
    <property type="match status" value="1"/>
</dbReference>
<dbReference type="PANTHER" id="PTHR35707">
    <property type="entry name" value="OS06G0608100 PROTEIN"/>
    <property type="match status" value="1"/>
</dbReference>
<evidence type="ECO:0000259" key="2">
    <source>
        <dbReference type="Pfam" id="PF18210"/>
    </source>
</evidence>
<feature type="compositionally biased region" description="Basic and acidic residues" evidence="1">
    <location>
        <begin position="857"/>
        <end position="866"/>
    </location>
</feature>
<feature type="region of interest" description="Disordered" evidence="1">
    <location>
        <begin position="35"/>
        <end position="101"/>
    </location>
</feature>
<evidence type="ECO:0000313" key="3">
    <source>
        <dbReference type="EMBL" id="KAF7827187.1"/>
    </source>
</evidence>
<dbReference type="EMBL" id="JAAIUW010000006">
    <property type="protein sequence ID" value="KAF7827187.1"/>
    <property type="molecule type" value="Genomic_DNA"/>
</dbReference>
<protein>
    <recommendedName>
        <fullName evidence="2">Knl1 C-terminal RWD domain-containing protein</fullName>
    </recommendedName>
</protein>
<feature type="region of interest" description="Disordered" evidence="1">
    <location>
        <begin position="842"/>
        <end position="874"/>
    </location>
</feature>
<dbReference type="InterPro" id="IPR040850">
    <property type="entry name" value="Knl1_RWD_C"/>
</dbReference>
<evidence type="ECO:0000256" key="1">
    <source>
        <dbReference type="SAM" id="MobiDB-lite"/>
    </source>
</evidence>
<feature type="compositionally biased region" description="Polar residues" evidence="1">
    <location>
        <begin position="804"/>
        <end position="813"/>
    </location>
</feature>
<comment type="caution">
    <text evidence="3">The sequence shown here is derived from an EMBL/GenBank/DDBJ whole genome shotgun (WGS) entry which is preliminary data.</text>
</comment>
<gene>
    <name evidence="3" type="ORF">G2W53_018351</name>
</gene>
<sequence length="1301" mass="143933">MDRSNNTETEDETIALKKKRARRVSFADNEITSVHIFRRDDEDSESPHESTQPSSSADRRSPVNDVLGFFRDLGGDSDEEDLKETSPARNAGLDGDDDDGEAVDVRKSFLKPIGSPSPGGTRLWTMELGVGKGGGDPTKYHCTEDEFHGPVSASFIRPGQLSDSAASDDNHDLTMDSTAFSLHYRSLAWSDSGDLKTPTRFAVPFEEKTPSQTSGPTTRGSFMELTKVTKQSRQPSMHTDTASASRDSNDMSIVTNNPNRYDYDRLSPTIEAILAEGSKDSLAAAELDSDSSKQIKASVTKQNKNGVRSPSDFVMDDTAKYGISGKALSMAQSNLGEKNRCSMNSPVDGVANSLLSYKGDNTVADACINQIHTPDCSIKGIKEFVRDAIEPDKKQLDFVDANRKTPLEADVGYNLEVSTKHDIGYQSSNRGQVKEISLEDTGHVFENDHKFDQVYGNLIQGSTPLSVAGGERLFMGSADSSRHTGAITPPSKIPSSFLLEENMRNGETLSSIRKNIYKLRTRGTSSGASSLREGTEKLKSKLSKYSSGSTLFNRKDSESSHVGVPDAQLENHSVIPKNKGQQNLINMDDHGTNSLRNFDKLSQNEETEDSNMAGEPYNCMSADHSYNGNNLKSVERAVSPLQMLRFTTKMIDFDLADSIVEDIKDENTVSLHKNCVSSPIKLLNQTLSPSLDNQKNCFGMLKQLDQQNESVNCDLGHYNERCSPTLAKHLDMTFSGKDEKPSSAFEVAQVNQFPKAVSQRESAESPANKVLVVSTYREGIQSPIQEASIPLPSMQEPSGESVHHNVQSLSSKGNSGGPADNDYHKALQVAQSPFSVTNMEIHSGKKRKGTELLSKGGNKDEVERIGKKQKGATLLSEGDNRDEIERIDNFPNVRRSCYTDLQIILGQSDDVRHEREKPIDQTGKNYADILEEFSGSTKQLLCPSADKLNLTMIGRLEDVLVHLQRVKKIECLCSEILSQRKVTDPVSTHRVKEIRMLLYNIVYEKAKRQLMDMKRERLQKKVQQLRSGLQESQMWKLNCISRSSKIVAIETPSKSHIYSGQINNEGKHQVTCNKMRAMMQELETLLCEAKSLNKFLHSCCKLEGDQSCSDTITLVNYYLKKKMSYKCIVQNLQMWEIDNFEHKDGCYKVLLNYCGYIIQRFIVNTGSRSIVISNKLNDQNIVKTFPGMDALAAFIFVLNPNTTKKCTGSRCLAQETQVLTPAELADGTPAVGSVGFLHRKPRRSENRDFLLFAQTLSVSRFWWLEASEGALDGASGHSRRSCTSVLGASLATVAGVDSVAL</sequence>
<organism evidence="3 4">
    <name type="scientific">Senna tora</name>
    <dbReference type="NCBI Taxonomy" id="362788"/>
    <lineage>
        <taxon>Eukaryota</taxon>
        <taxon>Viridiplantae</taxon>
        <taxon>Streptophyta</taxon>
        <taxon>Embryophyta</taxon>
        <taxon>Tracheophyta</taxon>
        <taxon>Spermatophyta</taxon>
        <taxon>Magnoliopsida</taxon>
        <taxon>eudicotyledons</taxon>
        <taxon>Gunneridae</taxon>
        <taxon>Pentapetalae</taxon>
        <taxon>rosids</taxon>
        <taxon>fabids</taxon>
        <taxon>Fabales</taxon>
        <taxon>Fabaceae</taxon>
        <taxon>Caesalpinioideae</taxon>
        <taxon>Cassia clade</taxon>
        <taxon>Senna</taxon>
    </lineage>
</organism>
<evidence type="ECO:0000313" key="4">
    <source>
        <dbReference type="Proteomes" id="UP000634136"/>
    </source>
</evidence>
<proteinExistence type="predicted"/>
<dbReference type="OrthoDB" id="1929367at2759"/>
<feature type="region of interest" description="Disordered" evidence="1">
    <location>
        <begin position="790"/>
        <end position="823"/>
    </location>
</feature>
<name>A0A834TTH0_9FABA</name>
<dbReference type="Proteomes" id="UP000634136">
    <property type="component" value="Unassembled WGS sequence"/>
</dbReference>
<feature type="compositionally biased region" description="Basic and acidic residues" evidence="1">
    <location>
        <begin position="37"/>
        <end position="48"/>
    </location>
</feature>
<feature type="domain" description="Knl1 C-terminal RWD" evidence="2">
    <location>
        <begin position="1079"/>
        <end position="1219"/>
    </location>
</feature>
<feature type="compositionally biased region" description="Polar residues" evidence="1">
    <location>
        <begin position="228"/>
        <end position="252"/>
    </location>
</feature>
<dbReference type="Pfam" id="PF18210">
    <property type="entry name" value="Knl1_RWD_C"/>
    <property type="match status" value="1"/>
</dbReference>
<reference evidence="3" key="1">
    <citation type="submission" date="2020-09" db="EMBL/GenBank/DDBJ databases">
        <title>Genome-Enabled Discovery of Anthraquinone Biosynthesis in Senna tora.</title>
        <authorList>
            <person name="Kang S.-H."/>
            <person name="Pandey R.P."/>
            <person name="Lee C.-M."/>
            <person name="Sim J.-S."/>
            <person name="Jeong J.-T."/>
            <person name="Choi B.-S."/>
            <person name="Jung M."/>
            <person name="Ginzburg D."/>
            <person name="Zhao K."/>
            <person name="Won S.Y."/>
            <person name="Oh T.-J."/>
            <person name="Yu Y."/>
            <person name="Kim N.-H."/>
            <person name="Lee O.R."/>
            <person name="Lee T.-H."/>
            <person name="Bashyal P."/>
            <person name="Kim T.-S."/>
            <person name="Lee W.-H."/>
            <person name="Kawkins C."/>
            <person name="Kim C.-K."/>
            <person name="Kim J.S."/>
            <person name="Ahn B.O."/>
            <person name="Rhee S.Y."/>
            <person name="Sohng J.K."/>
        </authorList>
    </citation>
    <scope>NUCLEOTIDE SEQUENCE</scope>
    <source>
        <tissue evidence="3">Leaf</tissue>
    </source>
</reference>
<accession>A0A834TTH0</accession>
<keyword evidence="4" id="KW-1185">Reference proteome</keyword>
<feature type="region of interest" description="Disordered" evidence="1">
    <location>
        <begin position="227"/>
        <end position="252"/>
    </location>
</feature>